<dbReference type="InterPro" id="IPR008271">
    <property type="entry name" value="Ser/Thr_kinase_AS"/>
</dbReference>
<keyword evidence="2" id="KW-0547">Nucleotide-binding</keyword>
<keyword evidence="4" id="KW-0067">ATP-binding</keyword>
<feature type="coiled-coil region" evidence="5">
    <location>
        <begin position="351"/>
        <end position="385"/>
    </location>
</feature>
<evidence type="ECO:0000313" key="8">
    <source>
        <dbReference type="EMBL" id="WDE96541.1"/>
    </source>
</evidence>
<evidence type="ECO:0000313" key="9">
    <source>
        <dbReference type="Proteomes" id="UP001214250"/>
    </source>
</evidence>
<feature type="transmembrane region" description="Helical" evidence="6">
    <location>
        <begin position="332"/>
        <end position="351"/>
    </location>
</feature>
<keyword evidence="9" id="KW-1185">Reference proteome</keyword>
<gene>
    <name evidence="8" type="ORF">PQO03_00990</name>
</gene>
<dbReference type="Gene3D" id="3.80.10.10">
    <property type="entry name" value="Ribonuclease Inhibitor"/>
    <property type="match status" value="1"/>
</dbReference>
<evidence type="ECO:0000256" key="2">
    <source>
        <dbReference type="ARBA" id="ARBA00022741"/>
    </source>
</evidence>
<dbReference type="InterPro" id="IPR011009">
    <property type="entry name" value="Kinase-like_dom_sf"/>
</dbReference>
<dbReference type="SUPFAM" id="SSF56112">
    <property type="entry name" value="Protein kinase-like (PK-like)"/>
    <property type="match status" value="1"/>
</dbReference>
<dbReference type="PROSITE" id="PS50011">
    <property type="entry name" value="PROTEIN_KINASE_DOM"/>
    <property type="match status" value="1"/>
</dbReference>
<dbReference type="Gene3D" id="1.10.510.10">
    <property type="entry name" value="Transferase(Phosphotransferase) domain 1"/>
    <property type="match status" value="1"/>
</dbReference>
<keyword evidence="6" id="KW-0812">Transmembrane</keyword>
<dbReference type="SUPFAM" id="SSF52058">
    <property type="entry name" value="L domain-like"/>
    <property type="match status" value="1"/>
</dbReference>
<keyword evidence="1" id="KW-0808">Transferase</keyword>
<name>A0ABY7VRN5_9BACT</name>
<keyword evidence="3 8" id="KW-0418">Kinase</keyword>
<evidence type="ECO:0000256" key="1">
    <source>
        <dbReference type="ARBA" id="ARBA00022679"/>
    </source>
</evidence>
<protein>
    <submittedName>
        <fullName evidence="8">Serine/threonine-protein kinase</fullName>
    </submittedName>
</protein>
<dbReference type="InterPro" id="IPR032675">
    <property type="entry name" value="LRR_dom_sf"/>
</dbReference>
<evidence type="ECO:0000256" key="5">
    <source>
        <dbReference type="SAM" id="Coils"/>
    </source>
</evidence>
<organism evidence="8 9">
    <name type="scientific">Lentisphaera profundi</name>
    <dbReference type="NCBI Taxonomy" id="1658616"/>
    <lineage>
        <taxon>Bacteria</taxon>
        <taxon>Pseudomonadati</taxon>
        <taxon>Lentisphaerota</taxon>
        <taxon>Lentisphaeria</taxon>
        <taxon>Lentisphaerales</taxon>
        <taxon>Lentisphaeraceae</taxon>
        <taxon>Lentisphaera</taxon>
    </lineage>
</organism>
<evidence type="ECO:0000256" key="4">
    <source>
        <dbReference type="ARBA" id="ARBA00022840"/>
    </source>
</evidence>
<feature type="domain" description="Protein kinase" evidence="7">
    <location>
        <begin position="34"/>
        <end position="305"/>
    </location>
</feature>
<dbReference type="InterPro" id="IPR000719">
    <property type="entry name" value="Prot_kinase_dom"/>
</dbReference>
<dbReference type="Proteomes" id="UP001214250">
    <property type="component" value="Chromosome 1"/>
</dbReference>
<proteinExistence type="predicted"/>
<dbReference type="SMART" id="SM00220">
    <property type="entry name" value="S_TKc"/>
    <property type="match status" value="1"/>
</dbReference>
<sequence>MSEPPLNFFTEAFQEAVENPDALSSLQGNLNGRYTEQEFIAEGGLKKIYQVLDNVTGRLVAKAYPKSNKRELCDLFICEARVQSLLEHPNIIPIYDLGLDEEIPWFTMKLIRGKTLDQHLSVFAQDPEASKNDKFDIFSKICDAISYAHSQKVLHLDLKPENIFVDDYGEVLIGDWGLARFQGGQQIDIDLPLPADFLGQGSLYGCMTGTPGYMAPEQCSQGSEKTPCTDVYSLGALLHFIFAEKAVYQGDRETIIEKCIRGKYELDEDKIPLRLLPIINKCLAFESDKRYQSVSALMADINSYRLGYLTSAEEKFFWRQQSLLIRRNKKTFTLIFIFFIAIIILSSLFIYKIKQSEQRALANEMSALEQKKQSHENLLKYLDAEQGRQEAATKMAESYVVLSGNIFQDRQGNEGYDLQKDLEAYQLINTALLVTENSPQIWALKGKLAVRLERMDDAIEAFEKAGDQFNQLRDLCLTVSISSGDRIEKTIKLMRGLFKISERQLMNDLIFKIIYSDRSEDEKIEFALEAVKALNKKKTHMVFIKSSMSLDFSGNAHLKLLFPMKNLQIKHLDLSGTAVTKDFKHVTGMPLESLNMNDTGLTSKLLSNLEAHKTLKTLKIARTPLTDLSVLPSLKLIELDISGIPCRDFSPLNKCTELRTLHCSSEQKKYLENQLKGNKIKLVMTPLSHPTQR</sequence>
<dbReference type="PANTHER" id="PTHR43289">
    <property type="entry name" value="MITOGEN-ACTIVATED PROTEIN KINASE KINASE KINASE 20-RELATED"/>
    <property type="match status" value="1"/>
</dbReference>
<keyword evidence="5" id="KW-0175">Coiled coil</keyword>
<keyword evidence="6" id="KW-1133">Transmembrane helix</keyword>
<dbReference type="CDD" id="cd14014">
    <property type="entry name" value="STKc_PknB_like"/>
    <property type="match status" value="1"/>
</dbReference>
<dbReference type="EMBL" id="CP117811">
    <property type="protein sequence ID" value="WDE96541.1"/>
    <property type="molecule type" value="Genomic_DNA"/>
</dbReference>
<dbReference type="PANTHER" id="PTHR43289:SF34">
    <property type="entry name" value="SERINE_THREONINE-PROTEIN KINASE YBDM-RELATED"/>
    <property type="match status" value="1"/>
</dbReference>
<reference evidence="8 9" key="1">
    <citation type="submission" date="2023-02" db="EMBL/GenBank/DDBJ databases">
        <title>Genome sequence of Lentisphaera profundi SAORIC-696.</title>
        <authorList>
            <person name="Kim e."/>
            <person name="Cho J.-C."/>
            <person name="Choi A."/>
            <person name="Kang I."/>
        </authorList>
    </citation>
    <scope>NUCLEOTIDE SEQUENCE [LARGE SCALE GENOMIC DNA]</scope>
    <source>
        <strain evidence="8 9">SAORIC-696</strain>
    </source>
</reference>
<dbReference type="RefSeq" id="WP_274150606.1">
    <property type="nucleotide sequence ID" value="NZ_CP117811.1"/>
</dbReference>
<dbReference type="Pfam" id="PF00069">
    <property type="entry name" value="Pkinase"/>
    <property type="match status" value="1"/>
</dbReference>
<evidence type="ECO:0000259" key="7">
    <source>
        <dbReference type="PROSITE" id="PS50011"/>
    </source>
</evidence>
<evidence type="ECO:0000256" key="6">
    <source>
        <dbReference type="SAM" id="Phobius"/>
    </source>
</evidence>
<dbReference type="PROSITE" id="PS00108">
    <property type="entry name" value="PROTEIN_KINASE_ST"/>
    <property type="match status" value="1"/>
</dbReference>
<accession>A0ABY7VRN5</accession>
<evidence type="ECO:0000256" key="3">
    <source>
        <dbReference type="ARBA" id="ARBA00022777"/>
    </source>
</evidence>
<keyword evidence="6" id="KW-0472">Membrane</keyword>
<dbReference type="GO" id="GO:0016301">
    <property type="term" value="F:kinase activity"/>
    <property type="evidence" value="ECO:0007669"/>
    <property type="project" value="UniProtKB-KW"/>
</dbReference>